<comment type="subcellular location">
    <subcellularLocation>
        <location evidence="1">Secreted</location>
    </subcellularLocation>
</comment>
<dbReference type="PROSITE" id="PS00330">
    <property type="entry name" value="HEMOLYSIN_CALCIUM"/>
    <property type="match status" value="2"/>
</dbReference>
<accession>A0ABR8AD62</accession>
<reference evidence="3 4" key="1">
    <citation type="journal article" date="2020" name="ISME J.">
        <title>Comparative genomics reveals insights into cyanobacterial evolution and habitat adaptation.</title>
        <authorList>
            <person name="Chen M.Y."/>
            <person name="Teng W.K."/>
            <person name="Zhao L."/>
            <person name="Hu C.X."/>
            <person name="Zhou Y.K."/>
            <person name="Han B.P."/>
            <person name="Song L.R."/>
            <person name="Shu W.S."/>
        </authorList>
    </citation>
    <scope>NUCLEOTIDE SEQUENCE [LARGE SCALE GENOMIC DNA]</scope>
    <source>
        <strain evidence="3 4">FACHB-288</strain>
    </source>
</reference>
<organism evidence="3 4">
    <name type="scientific">Calothrix parietina FACHB-288</name>
    <dbReference type="NCBI Taxonomy" id="2692896"/>
    <lineage>
        <taxon>Bacteria</taxon>
        <taxon>Bacillati</taxon>
        <taxon>Cyanobacteriota</taxon>
        <taxon>Cyanophyceae</taxon>
        <taxon>Nostocales</taxon>
        <taxon>Calotrichaceae</taxon>
        <taxon>Calothrix</taxon>
    </lineage>
</organism>
<dbReference type="SUPFAM" id="SSF51120">
    <property type="entry name" value="beta-Roll"/>
    <property type="match status" value="2"/>
</dbReference>
<evidence type="ECO:0000256" key="2">
    <source>
        <dbReference type="ARBA" id="ARBA00022525"/>
    </source>
</evidence>
<comment type="caution">
    <text evidence="3">The sequence shown here is derived from an EMBL/GenBank/DDBJ whole genome shotgun (WGS) entry which is preliminary data.</text>
</comment>
<dbReference type="InterPro" id="IPR050557">
    <property type="entry name" value="RTX_toxin/Mannuronan_C5-epim"/>
</dbReference>
<evidence type="ECO:0000313" key="3">
    <source>
        <dbReference type="EMBL" id="MBD2197674.1"/>
    </source>
</evidence>
<dbReference type="PANTHER" id="PTHR38340:SF1">
    <property type="entry name" value="S-LAYER PROTEIN"/>
    <property type="match status" value="1"/>
</dbReference>
<keyword evidence="2" id="KW-0964">Secreted</keyword>
<evidence type="ECO:0000313" key="4">
    <source>
        <dbReference type="Proteomes" id="UP000658514"/>
    </source>
</evidence>
<dbReference type="Gene3D" id="2.150.10.10">
    <property type="entry name" value="Serralysin-like metalloprotease, C-terminal"/>
    <property type="match status" value="3"/>
</dbReference>
<dbReference type="Pfam" id="PF00353">
    <property type="entry name" value="HemolysinCabind"/>
    <property type="match status" value="3"/>
</dbReference>
<evidence type="ECO:0000256" key="1">
    <source>
        <dbReference type="ARBA" id="ARBA00004613"/>
    </source>
</evidence>
<dbReference type="PANTHER" id="PTHR38340">
    <property type="entry name" value="S-LAYER PROTEIN"/>
    <property type="match status" value="1"/>
</dbReference>
<protein>
    <recommendedName>
        <fullName evidence="5">Calcium-binding protein</fullName>
    </recommendedName>
</protein>
<name>A0ABR8AD62_9CYAN</name>
<gene>
    <name evidence="3" type="ORF">H6G24_19550</name>
</gene>
<dbReference type="InterPro" id="IPR011049">
    <property type="entry name" value="Serralysin-like_metalloprot_C"/>
</dbReference>
<sequence>MATITGTIYNDNNTFNGPGAPFNFKLQLNGTWDNDVIYGLEGDDILFGDLGNDTLYGGTGKDTMEGGLGDDIYIVDNTSDQVIEGLWSGIDTVRTSVTYTLSNNVENLQLTGSALINGSGNNLDNAIDGNSNNNSLSGRDGNDLLRGLGGNDTLYGGTGKDTLNGGDGNDRLVGDSGFDVMIGGSGRDVFVLGDQNKLYYDGGALLDEYALINDFKLGEDIIQIQDNPPGYYDFRLGSFNGVTTVDIYARPLWDGFGGELIAKVLGHSNIASIESSTIEV</sequence>
<proteinExistence type="predicted"/>
<keyword evidence="4" id="KW-1185">Reference proteome</keyword>
<dbReference type="InterPro" id="IPR018511">
    <property type="entry name" value="Hemolysin-typ_Ca-bd_CS"/>
</dbReference>
<evidence type="ECO:0008006" key="5">
    <source>
        <dbReference type="Google" id="ProtNLM"/>
    </source>
</evidence>
<dbReference type="PRINTS" id="PR00313">
    <property type="entry name" value="CABNDNGRPT"/>
</dbReference>
<dbReference type="InterPro" id="IPR001343">
    <property type="entry name" value="Hemolysn_Ca-bd"/>
</dbReference>
<dbReference type="RefSeq" id="WP_190543336.1">
    <property type="nucleotide sequence ID" value="NZ_CAWPNO010000064.1"/>
</dbReference>
<dbReference type="Proteomes" id="UP000658514">
    <property type="component" value="Unassembled WGS sequence"/>
</dbReference>
<dbReference type="EMBL" id="JACJQH010000031">
    <property type="protein sequence ID" value="MBD2197674.1"/>
    <property type="molecule type" value="Genomic_DNA"/>
</dbReference>